<comment type="subunit">
    <text evidence="4">Part of the 50S ribosomal subunit.</text>
</comment>
<feature type="binding site" evidence="4">
    <location>
        <position position="40"/>
    </location>
    <ligand>
        <name>Zn(2+)</name>
        <dbReference type="ChEBI" id="CHEBI:29105"/>
    </ligand>
</feature>
<dbReference type="GO" id="GO:1990904">
    <property type="term" value="C:ribonucleoprotein complex"/>
    <property type="evidence" value="ECO:0007669"/>
    <property type="project" value="UniProtKB-KW"/>
</dbReference>
<dbReference type="HAMAP" id="MF_00327">
    <property type="entry name" value="Ribosomal_eL43"/>
    <property type="match status" value="1"/>
</dbReference>
<dbReference type="GO" id="GO:0003735">
    <property type="term" value="F:structural constituent of ribosome"/>
    <property type="evidence" value="ECO:0007669"/>
    <property type="project" value="InterPro"/>
</dbReference>
<evidence type="ECO:0000313" key="6">
    <source>
        <dbReference type="Proteomes" id="UP000006175"/>
    </source>
</evidence>
<keyword evidence="4" id="KW-0699">rRNA-binding</keyword>
<protein>
    <recommendedName>
        <fullName evidence="4">Large ribosomal subunit protein eL43</fullName>
    </recommendedName>
</protein>
<keyword evidence="6" id="KW-1185">Reference proteome</keyword>
<sequence length="88" mass="9895">MLMGRTKVVGIAGRYGTRYGSTLRKKVRDILEKRYSPHICPFCGHKGKVYRLSTGVWACKKCGAKWAGGAYMPKTESAKLFPDIIIRE</sequence>
<evidence type="ECO:0000313" key="5">
    <source>
        <dbReference type="EMBL" id="AFL67282.1"/>
    </source>
</evidence>
<proteinExistence type="inferred from homology"/>
<evidence type="ECO:0000256" key="2">
    <source>
        <dbReference type="ARBA" id="ARBA00022980"/>
    </source>
</evidence>
<dbReference type="GO" id="GO:0070180">
    <property type="term" value="F:large ribosomal subunit rRNA binding"/>
    <property type="evidence" value="ECO:0007669"/>
    <property type="project" value="UniProtKB-UniRule"/>
</dbReference>
<accession>I3XTK8</accession>
<dbReference type="GO" id="GO:0008270">
    <property type="term" value="F:zinc ion binding"/>
    <property type="evidence" value="ECO:0007669"/>
    <property type="project" value="UniProtKB-UniRule"/>
</dbReference>
<dbReference type="Gene3D" id="2.20.25.30">
    <property type="match status" value="1"/>
</dbReference>
<organism evidence="5 6">
    <name type="scientific">Desulfurococcus amylolyticus DSM 16532</name>
    <dbReference type="NCBI Taxonomy" id="768672"/>
    <lineage>
        <taxon>Archaea</taxon>
        <taxon>Thermoproteota</taxon>
        <taxon>Thermoprotei</taxon>
        <taxon>Desulfurococcales</taxon>
        <taxon>Desulfurococcaceae</taxon>
        <taxon>Desulfurococcus</taxon>
    </lineage>
</organism>
<dbReference type="InterPro" id="IPR050522">
    <property type="entry name" value="Ribosomal_protein_eL43"/>
</dbReference>
<dbReference type="HOGENOM" id="CLU_141199_2_0_2"/>
<feature type="binding site" evidence="4">
    <location>
        <position position="59"/>
    </location>
    <ligand>
        <name>Zn(2+)</name>
        <dbReference type="ChEBI" id="CHEBI:29105"/>
    </ligand>
</feature>
<dbReference type="EMBL" id="CP003321">
    <property type="protein sequence ID" value="AFL67282.1"/>
    <property type="molecule type" value="Genomic_DNA"/>
</dbReference>
<dbReference type="KEGG" id="dfd:Desfe_1417"/>
<keyword evidence="2 4" id="KW-0689">Ribosomal protein</keyword>
<evidence type="ECO:0000256" key="3">
    <source>
        <dbReference type="ARBA" id="ARBA00023274"/>
    </source>
</evidence>
<dbReference type="PANTHER" id="PTHR48129">
    <property type="entry name" value="60S RIBOSOMAL PROTEIN L37A"/>
    <property type="match status" value="1"/>
</dbReference>
<feature type="binding site" evidence="4">
    <location>
        <position position="62"/>
    </location>
    <ligand>
        <name>Zn(2+)</name>
        <dbReference type="ChEBI" id="CHEBI:29105"/>
    </ligand>
</feature>
<keyword evidence="1 4" id="KW-0694">RNA-binding</keyword>
<dbReference type="GO" id="GO:0005840">
    <property type="term" value="C:ribosome"/>
    <property type="evidence" value="ECO:0007669"/>
    <property type="project" value="UniProtKB-KW"/>
</dbReference>
<dbReference type="InterPro" id="IPR011332">
    <property type="entry name" value="Ribosomal_zn-bd"/>
</dbReference>
<name>I3XTK8_DESAM</name>
<dbReference type="InterPro" id="IPR002674">
    <property type="entry name" value="Ribosomal_eL43"/>
</dbReference>
<dbReference type="GO" id="GO:0006412">
    <property type="term" value="P:translation"/>
    <property type="evidence" value="ECO:0007669"/>
    <property type="project" value="UniProtKB-UniRule"/>
</dbReference>
<evidence type="ECO:0000256" key="4">
    <source>
        <dbReference type="HAMAP-Rule" id="MF_00327"/>
    </source>
</evidence>
<dbReference type="Pfam" id="PF01780">
    <property type="entry name" value="Ribosomal_L37ae"/>
    <property type="match status" value="1"/>
</dbReference>
<dbReference type="NCBIfam" id="NF003058">
    <property type="entry name" value="PRK03976.1"/>
    <property type="match status" value="1"/>
</dbReference>
<keyword evidence="3 4" id="KW-0687">Ribonucleoprotein</keyword>
<comment type="function">
    <text evidence="4">Binds to the 23S rRNA.</text>
</comment>
<evidence type="ECO:0000256" key="1">
    <source>
        <dbReference type="ARBA" id="ARBA00022884"/>
    </source>
</evidence>
<gene>
    <name evidence="4" type="primary">rpl37ae</name>
    <name evidence="5" type="ORF">Desfe_1417</name>
</gene>
<dbReference type="SUPFAM" id="SSF57829">
    <property type="entry name" value="Zn-binding ribosomal proteins"/>
    <property type="match status" value="1"/>
</dbReference>
<comment type="similarity">
    <text evidence="4">Belongs to the eukaryotic ribosomal protein eL43 family. Putative zinc-binding subfamily.</text>
</comment>
<dbReference type="InterPro" id="IPR011331">
    <property type="entry name" value="Ribosomal_eL37/eL43"/>
</dbReference>
<dbReference type="PANTHER" id="PTHR48129:SF1">
    <property type="entry name" value="LARGE RIBOSOMAL SUBUNIT PROTEIN EL43"/>
    <property type="match status" value="1"/>
</dbReference>
<dbReference type="eggNOG" id="arCOG04208">
    <property type="taxonomic scope" value="Archaea"/>
</dbReference>
<dbReference type="AlphaFoldDB" id="I3XTK8"/>
<comment type="caution">
    <text evidence="4">Lacks conserved residue(s) required for the propagation of feature annotation.</text>
</comment>
<feature type="binding site" evidence="4">
    <location>
        <position position="43"/>
    </location>
    <ligand>
        <name>Zn(2+)</name>
        <dbReference type="ChEBI" id="CHEBI:29105"/>
    </ligand>
</feature>
<dbReference type="Proteomes" id="UP000006175">
    <property type="component" value="Chromosome"/>
</dbReference>
<reference evidence="5 6" key="1">
    <citation type="journal article" date="2012" name="J. Bacteriol.">
        <title>Complete Genome Sequence of Desulfurococcus fermentans, a Hyperthermophilic Cellulolytic Crenarchaeon Isolated from a Freshwater Hot Spring in Kamchatka, Russia.</title>
        <authorList>
            <person name="Susanti D."/>
            <person name="Johnson E.F."/>
            <person name="Rodriguez J.R."/>
            <person name="Anderson I."/>
            <person name="Perevalova A.A."/>
            <person name="Kyrpides N."/>
            <person name="Lucas S."/>
            <person name="Han J."/>
            <person name="Lapidus A."/>
            <person name="Cheng J.F."/>
            <person name="Goodwin L."/>
            <person name="Pitluck S."/>
            <person name="Mavrommatis K."/>
            <person name="Peters L."/>
            <person name="Land M.L."/>
            <person name="Hauser L."/>
            <person name="Gopalan V."/>
            <person name="Chan P.P."/>
            <person name="Lowe T.M."/>
            <person name="Atomi H."/>
            <person name="Bonch-Osmolovskaya E.A."/>
            <person name="Woyke T."/>
            <person name="Mukhopadhyay B."/>
        </authorList>
    </citation>
    <scope>NUCLEOTIDE SEQUENCE [LARGE SCALE GENOMIC DNA]</scope>
    <source>
        <strain evidence="5 6">DSM 16532</strain>
    </source>
</reference>